<dbReference type="EMBL" id="JASBWV010000009">
    <property type="protein sequence ID" value="KAJ9124648.1"/>
    <property type="molecule type" value="Genomic_DNA"/>
</dbReference>
<organism evidence="1 2">
    <name type="scientific">Naganishia onofrii</name>
    <dbReference type="NCBI Taxonomy" id="1851511"/>
    <lineage>
        <taxon>Eukaryota</taxon>
        <taxon>Fungi</taxon>
        <taxon>Dikarya</taxon>
        <taxon>Basidiomycota</taxon>
        <taxon>Agaricomycotina</taxon>
        <taxon>Tremellomycetes</taxon>
        <taxon>Filobasidiales</taxon>
        <taxon>Filobasidiaceae</taxon>
        <taxon>Naganishia</taxon>
    </lineage>
</organism>
<sequence>MVCSVDPEKTGCIWPWQADTSDSTAAPASASASSSPDSAASSTYVAVDDVASSSSSSATSSSMTPITQSSTVVLETTTLTPTNPWSTVVPTATRSIIGGAFFHWQGASSTNTASSTSEWSWISGSAVLTAGQSSSTSWTNTWWTPSPTDGAAQSTSTSSSSSSTKRQKSKTSSSTTSTSTDSWGNIVPTSSATATTSSADAATSTTSTSTNTSSDSLAAPHYVIYSDAWLTSMPSLSEVSGYNRFILAFWLSDIGPADNALFWSSLTSTERLAVKSEYNAAGVAVMVSAFGATDNPTTQGVDPTTCAQNLAAFVKTYNLDGVDIDYEDSNAFNTGVAEAWLITFQTVLRQQLPTPYIISHAPQAPWFTSTGQYTGGGYTKVHAAVGDGIDFYNVQFYNQGDIYTDCDSLITTSGGSFPSTSVFEINSYSSVPLSKIVIGKPLDSAAAANGYMDSTMLAQCVKQAKAKGWNGGVMYWEFQKTLATLSMLAVVS</sequence>
<comment type="caution">
    <text evidence="1">The sequence shown here is derived from an EMBL/GenBank/DDBJ whole genome shotgun (WGS) entry which is preliminary data.</text>
</comment>
<accession>A0ACC2XLB8</accession>
<protein>
    <submittedName>
        <fullName evidence="1">Uncharacterized protein</fullName>
    </submittedName>
</protein>
<name>A0ACC2XLB8_9TREE</name>
<evidence type="ECO:0000313" key="2">
    <source>
        <dbReference type="Proteomes" id="UP001234202"/>
    </source>
</evidence>
<reference evidence="1" key="1">
    <citation type="submission" date="2023-04" db="EMBL/GenBank/DDBJ databases">
        <title>Draft Genome sequencing of Naganishia species isolated from polar environments using Oxford Nanopore Technology.</title>
        <authorList>
            <person name="Leo P."/>
            <person name="Venkateswaran K."/>
        </authorList>
    </citation>
    <scope>NUCLEOTIDE SEQUENCE</scope>
    <source>
        <strain evidence="1">DBVPG 5303</strain>
    </source>
</reference>
<dbReference type="Proteomes" id="UP001234202">
    <property type="component" value="Unassembled WGS sequence"/>
</dbReference>
<gene>
    <name evidence="1" type="ORF">QFC24_003015</name>
</gene>
<evidence type="ECO:0000313" key="1">
    <source>
        <dbReference type="EMBL" id="KAJ9124648.1"/>
    </source>
</evidence>
<keyword evidence="2" id="KW-1185">Reference proteome</keyword>
<proteinExistence type="predicted"/>